<proteinExistence type="predicted"/>
<dbReference type="RefSeq" id="WP_348605603.1">
    <property type="nucleotide sequence ID" value="NZ_CP157276.1"/>
</dbReference>
<evidence type="ECO:0000313" key="1">
    <source>
        <dbReference type="EMBL" id="MFM1729443.1"/>
    </source>
</evidence>
<comment type="caution">
    <text evidence="1">The sequence shown here is derived from an EMBL/GenBank/DDBJ whole genome shotgun (WGS) entry which is preliminary data.</text>
</comment>
<dbReference type="EMBL" id="JBDLNU010000003">
    <property type="protein sequence ID" value="MFM1729443.1"/>
    <property type="molecule type" value="Genomic_DNA"/>
</dbReference>
<sequence>MFRSLRSRRSDDARAPYDPRELLRAYERHATREVRPGGDLLIGIPLRDGNTLEVTVPDPSADWIDSRVRGLCTSLGEMDRRAQRTLRGEFCIGWIELDSTHHGTIDYWAIGVNSEYAVDIAWTGNGWEESPTATD</sequence>
<protein>
    <submittedName>
        <fullName evidence="1">Uncharacterized protein</fullName>
    </submittedName>
</protein>
<reference evidence="1 2" key="1">
    <citation type="submission" date="2023-11" db="EMBL/GenBank/DDBJ databases">
        <authorList>
            <person name="Val-Calvo J."/>
            <person name="Scortti M."/>
            <person name="Vazquez-Boland J."/>
        </authorList>
    </citation>
    <scope>NUCLEOTIDE SEQUENCE [LARGE SCALE GENOMIC DNA]</scope>
    <source>
        <strain evidence="1 2">DSM 46662</strain>
    </source>
</reference>
<keyword evidence="2" id="KW-1185">Reference proteome</keyword>
<dbReference type="Proteomes" id="UP001629744">
    <property type="component" value="Unassembled WGS sequence"/>
</dbReference>
<accession>A0ABW9FXV5</accession>
<evidence type="ECO:0000313" key="2">
    <source>
        <dbReference type="Proteomes" id="UP001629744"/>
    </source>
</evidence>
<gene>
    <name evidence="1" type="ORF">ABEU19_002953</name>
</gene>
<name>A0ABW9FXV5_9NOCA</name>
<organism evidence="1 2">
    <name type="scientific">Prescottella soli</name>
    <dbReference type="NCBI Taxonomy" id="1543852"/>
    <lineage>
        <taxon>Bacteria</taxon>
        <taxon>Bacillati</taxon>
        <taxon>Actinomycetota</taxon>
        <taxon>Actinomycetes</taxon>
        <taxon>Mycobacteriales</taxon>
        <taxon>Nocardiaceae</taxon>
        <taxon>Prescottella</taxon>
    </lineage>
</organism>